<reference evidence="7" key="1">
    <citation type="submission" date="2015-12" db="EMBL/GenBank/DDBJ databases">
        <title>De novo transcriptome assembly of four potential Pierce s Disease insect vectors from Arizona vineyards.</title>
        <authorList>
            <person name="Tassone E.E."/>
        </authorList>
    </citation>
    <scope>NUCLEOTIDE SEQUENCE</scope>
</reference>
<evidence type="ECO:0000256" key="6">
    <source>
        <dbReference type="ARBA" id="ARBA00023136"/>
    </source>
</evidence>
<proteinExistence type="inferred from homology"/>
<keyword evidence="3" id="KW-0999">Mitochondrion inner membrane</keyword>
<dbReference type="AlphaFoldDB" id="A0A1B6ECC0"/>
<gene>
    <name evidence="7" type="ORF">g.1855</name>
</gene>
<evidence type="ECO:0000256" key="1">
    <source>
        <dbReference type="ARBA" id="ARBA00004443"/>
    </source>
</evidence>
<evidence type="ECO:0000256" key="4">
    <source>
        <dbReference type="ARBA" id="ARBA00022946"/>
    </source>
</evidence>
<keyword evidence="5" id="KW-0496">Mitochondrion</keyword>
<dbReference type="EMBL" id="GEDC01001710">
    <property type="protein sequence ID" value="JAS35588.1"/>
    <property type="molecule type" value="Transcribed_RNA"/>
</dbReference>
<evidence type="ECO:0000256" key="3">
    <source>
        <dbReference type="ARBA" id="ARBA00022792"/>
    </source>
</evidence>
<sequence>MKTKYNVIMFRPTSLNSKTLLHFKKFCIFCKKFSATKTHYGSSENIPDSAISGDLVGQPHPISNLRPFRHHIPKNESSIEKKLRLEREAVQAWNQEFWISHNNKFLEERKAYTIAQKSASSNEDTEIISADKMSEFYKAFLDKNWKNHLNYNIMWYRKNAKLTILEAKVILYRILLKCISKK</sequence>
<protein>
    <recommendedName>
        <fullName evidence="8">APOPT family protein CG14806, mitochondrial</fullName>
    </recommendedName>
</protein>
<keyword evidence="6" id="KW-0472">Membrane</keyword>
<name>A0A1B6ECC0_9HEMI</name>
<keyword evidence="4" id="KW-0809">Transit peptide</keyword>
<organism evidence="7">
    <name type="scientific">Clastoptera arizonana</name>
    <name type="common">Arizona spittle bug</name>
    <dbReference type="NCBI Taxonomy" id="38151"/>
    <lineage>
        <taxon>Eukaryota</taxon>
        <taxon>Metazoa</taxon>
        <taxon>Ecdysozoa</taxon>
        <taxon>Arthropoda</taxon>
        <taxon>Hexapoda</taxon>
        <taxon>Insecta</taxon>
        <taxon>Pterygota</taxon>
        <taxon>Neoptera</taxon>
        <taxon>Paraneoptera</taxon>
        <taxon>Hemiptera</taxon>
        <taxon>Auchenorrhyncha</taxon>
        <taxon>Cercopoidea</taxon>
        <taxon>Clastopteridae</taxon>
        <taxon>Clastoptera</taxon>
    </lineage>
</organism>
<dbReference type="PANTHER" id="PTHR31107">
    <property type="entry name" value="APOPTOGENIC PROTEIN 1, MITOCHONDRIAL"/>
    <property type="match status" value="1"/>
</dbReference>
<dbReference type="Pfam" id="PF10231">
    <property type="entry name" value="COA8"/>
    <property type="match status" value="1"/>
</dbReference>
<comment type="subcellular location">
    <subcellularLocation>
        <location evidence="1">Mitochondrion inner membrane</location>
        <topology evidence="1">Peripheral membrane protein</topology>
        <orientation evidence="1">Matrix side</orientation>
    </subcellularLocation>
</comment>
<comment type="similarity">
    <text evidence="2">Belongs to the COA8 family.</text>
</comment>
<dbReference type="GO" id="GO:0005743">
    <property type="term" value="C:mitochondrial inner membrane"/>
    <property type="evidence" value="ECO:0007669"/>
    <property type="project" value="UniProtKB-SubCell"/>
</dbReference>
<evidence type="ECO:0000313" key="7">
    <source>
        <dbReference type="EMBL" id="JAS35588.1"/>
    </source>
</evidence>
<accession>A0A1B6ECC0</accession>
<dbReference type="GO" id="GO:0097193">
    <property type="term" value="P:intrinsic apoptotic signaling pathway"/>
    <property type="evidence" value="ECO:0007669"/>
    <property type="project" value="InterPro"/>
</dbReference>
<dbReference type="PANTHER" id="PTHR31107:SF2">
    <property type="entry name" value="CYTOCHROME C OXIDASE ASSEMBLY FACTOR 8"/>
    <property type="match status" value="1"/>
</dbReference>
<dbReference type="InterPro" id="IPR018796">
    <property type="entry name" value="COA8"/>
</dbReference>
<evidence type="ECO:0000256" key="5">
    <source>
        <dbReference type="ARBA" id="ARBA00023128"/>
    </source>
</evidence>
<evidence type="ECO:0008006" key="8">
    <source>
        <dbReference type="Google" id="ProtNLM"/>
    </source>
</evidence>
<evidence type="ECO:0000256" key="2">
    <source>
        <dbReference type="ARBA" id="ARBA00005453"/>
    </source>
</evidence>